<organism evidence="4 5">
    <name type="scientific">Boletus edulis BED1</name>
    <dbReference type="NCBI Taxonomy" id="1328754"/>
    <lineage>
        <taxon>Eukaryota</taxon>
        <taxon>Fungi</taxon>
        <taxon>Dikarya</taxon>
        <taxon>Basidiomycota</taxon>
        <taxon>Agaricomycotina</taxon>
        <taxon>Agaricomycetes</taxon>
        <taxon>Agaricomycetidae</taxon>
        <taxon>Boletales</taxon>
        <taxon>Boletineae</taxon>
        <taxon>Boletaceae</taxon>
        <taxon>Boletoideae</taxon>
        <taxon>Boletus</taxon>
    </lineage>
</organism>
<feature type="transmembrane region" description="Helical" evidence="2">
    <location>
        <begin position="12"/>
        <end position="32"/>
    </location>
</feature>
<dbReference type="Proteomes" id="UP001194468">
    <property type="component" value="Unassembled WGS sequence"/>
</dbReference>
<evidence type="ECO:0000256" key="3">
    <source>
        <dbReference type="SAM" id="SignalP"/>
    </source>
</evidence>
<feature type="chain" id="PRO_5042089837" evidence="3">
    <location>
        <begin position="16"/>
        <end position="150"/>
    </location>
</feature>
<dbReference type="AlphaFoldDB" id="A0AAD4C6D6"/>
<evidence type="ECO:0000256" key="1">
    <source>
        <dbReference type="SAM" id="MobiDB-lite"/>
    </source>
</evidence>
<name>A0AAD4C6D6_BOLED</name>
<reference evidence="4" key="2">
    <citation type="journal article" date="2020" name="Nat. Commun.">
        <title>Large-scale genome sequencing of mycorrhizal fungi provides insights into the early evolution of symbiotic traits.</title>
        <authorList>
            <person name="Miyauchi S."/>
            <person name="Kiss E."/>
            <person name="Kuo A."/>
            <person name="Drula E."/>
            <person name="Kohler A."/>
            <person name="Sanchez-Garcia M."/>
            <person name="Morin E."/>
            <person name="Andreopoulos B."/>
            <person name="Barry K.W."/>
            <person name="Bonito G."/>
            <person name="Buee M."/>
            <person name="Carver A."/>
            <person name="Chen C."/>
            <person name="Cichocki N."/>
            <person name="Clum A."/>
            <person name="Culley D."/>
            <person name="Crous P.W."/>
            <person name="Fauchery L."/>
            <person name="Girlanda M."/>
            <person name="Hayes R.D."/>
            <person name="Keri Z."/>
            <person name="LaButti K."/>
            <person name="Lipzen A."/>
            <person name="Lombard V."/>
            <person name="Magnuson J."/>
            <person name="Maillard F."/>
            <person name="Murat C."/>
            <person name="Nolan M."/>
            <person name="Ohm R.A."/>
            <person name="Pangilinan J."/>
            <person name="Pereira M.F."/>
            <person name="Perotto S."/>
            <person name="Peter M."/>
            <person name="Pfister S."/>
            <person name="Riley R."/>
            <person name="Sitrit Y."/>
            <person name="Stielow J.B."/>
            <person name="Szollosi G."/>
            <person name="Zifcakova L."/>
            <person name="Stursova M."/>
            <person name="Spatafora J.W."/>
            <person name="Tedersoo L."/>
            <person name="Vaario L.M."/>
            <person name="Yamada A."/>
            <person name="Yan M."/>
            <person name="Wang P."/>
            <person name="Xu J."/>
            <person name="Bruns T."/>
            <person name="Baldrian P."/>
            <person name="Vilgalys R."/>
            <person name="Dunand C."/>
            <person name="Henrissat B."/>
            <person name="Grigoriev I.V."/>
            <person name="Hibbett D."/>
            <person name="Nagy L.G."/>
            <person name="Martin F.M."/>
        </authorList>
    </citation>
    <scope>NUCLEOTIDE SEQUENCE</scope>
    <source>
        <strain evidence="4">BED1</strain>
    </source>
</reference>
<feature type="compositionally biased region" description="Basic and acidic residues" evidence="1">
    <location>
        <begin position="57"/>
        <end position="70"/>
    </location>
</feature>
<dbReference type="EMBL" id="WHUW01000003">
    <property type="protein sequence ID" value="KAF8449060.1"/>
    <property type="molecule type" value="Genomic_DNA"/>
</dbReference>
<evidence type="ECO:0000313" key="5">
    <source>
        <dbReference type="Proteomes" id="UP001194468"/>
    </source>
</evidence>
<comment type="caution">
    <text evidence="4">The sequence shown here is derived from an EMBL/GenBank/DDBJ whole genome shotgun (WGS) entry which is preliminary data.</text>
</comment>
<evidence type="ECO:0000313" key="4">
    <source>
        <dbReference type="EMBL" id="KAF8449060.1"/>
    </source>
</evidence>
<feature type="signal peptide" evidence="3">
    <location>
        <begin position="1"/>
        <end position="15"/>
    </location>
</feature>
<accession>A0AAD4C6D6</accession>
<gene>
    <name evidence="4" type="ORF">L210DRAFT_3523806</name>
</gene>
<keyword evidence="2" id="KW-0472">Membrane</keyword>
<keyword evidence="2" id="KW-1133">Transmembrane helix</keyword>
<keyword evidence="3" id="KW-0732">Signal</keyword>
<reference evidence="4" key="1">
    <citation type="submission" date="2019-10" db="EMBL/GenBank/DDBJ databases">
        <authorList>
            <consortium name="DOE Joint Genome Institute"/>
            <person name="Kuo A."/>
            <person name="Miyauchi S."/>
            <person name="Kiss E."/>
            <person name="Drula E."/>
            <person name="Kohler A."/>
            <person name="Sanchez-Garcia M."/>
            <person name="Andreopoulos B."/>
            <person name="Barry K.W."/>
            <person name="Bonito G."/>
            <person name="Buee M."/>
            <person name="Carver A."/>
            <person name="Chen C."/>
            <person name="Cichocki N."/>
            <person name="Clum A."/>
            <person name="Culley D."/>
            <person name="Crous P.W."/>
            <person name="Fauchery L."/>
            <person name="Girlanda M."/>
            <person name="Hayes R."/>
            <person name="Keri Z."/>
            <person name="LaButti K."/>
            <person name="Lipzen A."/>
            <person name="Lombard V."/>
            <person name="Magnuson J."/>
            <person name="Maillard F."/>
            <person name="Morin E."/>
            <person name="Murat C."/>
            <person name="Nolan M."/>
            <person name="Ohm R."/>
            <person name="Pangilinan J."/>
            <person name="Pereira M."/>
            <person name="Perotto S."/>
            <person name="Peter M."/>
            <person name="Riley R."/>
            <person name="Sitrit Y."/>
            <person name="Stielow B."/>
            <person name="Szollosi G."/>
            <person name="Zifcakova L."/>
            <person name="Stursova M."/>
            <person name="Spatafora J.W."/>
            <person name="Tedersoo L."/>
            <person name="Vaario L.-M."/>
            <person name="Yamada A."/>
            <person name="Yan M."/>
            <person name="Wang P."/>
            <person name="Xu J."/>
            <person name="Bruns T."/>
            <person name="Baldrian P."/>
            <person name="Vilgalys R."/>
            <person name="Henrissat B."/>
            <person name="Grigoriev I.V."/>
            <person name="Hibbett D."/>
            <person name="Nagy L.G."/>
            <person name="Martin F.M."/>
        </authorList>
    </citation>
    <scope>NUCLEOTIDE SEQUENCE</scope>
    <source>
        <strain evidence="4">BED1</strain>
    </source>
</reference>
<evidence type="ECO:0000256" key="2">
    <source>
        <dbReference type="SAM" id="Phobius"/>
    </source>
</evidence>
<feature type="compositionally biased region" description="Basic and acidic residues" evidence="1">
    <location>
        <begin position="141"/>
        <end position="150"/>
    </location>
</feature>
<keyword evidence="2" id="KW-0812">Transmembrane</keyword>
<feature type="region of interest" description="Disordered" evidence="1">
    <location>
        <begin position="57"/>
        <end position="150"/>
    </location>
</feature>
<sequence length="150" mass="16456">MTMKRGKRRNRFLMRLILVPIAPLNHPILPLWQAHLSQSSREQQLIVFQSAANLHTDTSHSRPQLEHDVDPPFMTDGRGRVVWSSTRNASGRGTAAEGRGSRHSRTGSTPRMACPSPSSALLVSNARGHAWGGQETQGADGKVEQSSDID</sequence>
<keyword evidence="5" id="KW-1185">Reference proteome</keyword>
<protein>
    <submittedName>
        <fullName evidence="4">Uncharacterized protein</fullName>
    </submittedName>
</protein>
<proteinExistence type="predicted"/>